<accession>A0A024UTI2</accession>
<dbReference type="GeneID" id="20078457"/>
<dbReference type="Pfam" id="PF00069">
    <property type="entry name" value="Pkinase"/>
    <property type="match status" value="1"/>
</dbReference>
<dbReference type="AlphaFoldDB" id="A0A024UTI2"/>
<evidence type="ECO:0000256" key="5">
    <source>
        <dbReference type="ARBA" id="ARBA00022840"/>
    </source>
</evidence>
<proteinExistence type="predicted"/>
<dbReference type="SMART" id="SM00220">
    <property type="entry name" value="S_TKc"/>
    <property type="match status" value="1"/>
</dbReference>
<evidence type="ECO:0000259" key="6">
    <source>
        <dbReference type="PROSITE" id="PS50011"/>
    </source>
</evidence>
<dbReference type="SUPFAM" id="SSF56112">
    <property type="entry name" value="Protein kinase-like (PK-like)"/>
    <property type="match status" value="1"/>
</dbReference>
<evidence type="ECO:0000256" key="4">
    <source>
        <dbReference type="ARBA" id="ARBA00022777"/>
    </source>
</evidence>
<dbReference type="InterPro" id="IPR050940">
    <property type="entry name" value="Actin_reg-Ser/Thr_kinase"/>
</dbReference>
<protein>
    <submittedName>
        <fullName evidence="7">TKL/LISK/LISK-DD1 protein kinase</fullName>
    </submittedName>
</protein>
<dbReference type="PROSITE" id="PS50011">
    <property type="entry name" value="PROTEIN_KINASE_DOM"/>
    <property type="match status" value="1"/>
</dbReference>
<reference evidence="7" key="1">
    <citation type="submission" date="2013-12" db="EMBL/GenBank/DDBJ databases">
        <title>The Genome Sequence of Aphanomyces invadans NJM9701.</title>
        <authorList>
            <consortium name="The Broad Institute Genomics Platform"/>
            <person name="Russ C."/>
            <person name="Tyler B."/>
            <person name="van West P."/>
            <person name="Dieguez-Uribeondo J."/>
            <person name="Young S.K."/>
            <person name="Zeng Q."/>
            <person name="Gargeya S."/>
            <person name="Fitzgerald M."/>
            <person name="Abouelleil A."/>
            <person name="Alvarado L."/>
            <person name="Chapman S.B."/>
            <person name="Gainer-Dewar J."/>
            <person name="Goldberg J."/>
            <person name="Griggs A."/>
            <person name="Gujja S."/>
            <person name="Hansen M."/>
            <person name="Howarth C."/>
            <person name="Imamovic A."/>
            <person name="Ireland A."/>
            <person name="Larimer J."/>
            <person name="McCowan C."/>
            <person name="Murphy C."/>
            <person name="Pearson M."/>
            <person name="Poon T.W."/>
            <person name="Priest M."/>
            <person name="Roberts A."/>
            <person name="Saif S."/>
            <person name="Shea T."/>
            <person name="Sykes S."/>
            <person name="Wortman J."/>
            <person name="Nusbaum C."/>
            <person name="Birren B."/>
        </authorList>
    </citation>
    <scope>NUCLEOTIDE SEQUENCE [LARGE SCALE GENOMIC DNA]</scope>
    <source>
        <strain evidence="7">NJM9701</strain>
    </source>
</reference>
<feature type="domain" description="Protein kinase" evidence="6">
    <location>
        <begin position="1"/>
        <end position="193"/>
    </location>
</feature>
<gene>
    <name evidence="7" type="ORF">H310_01407</name>
</gene>
<keyword evidence="3" id="KW-0547">Nucleotide-binding</keyword>
<evidence type="ECO:0000256" key="2">
    <source>
        <dbReference type="ARBA" id="ARBA00022679"/>
    </source>
</evidence>
<keyword evidence="5" id="KW-0067">ATP-binding</keyword>
<dbReference type="PANTHER" id="PTHR46485">
    <property type="entry name" value="LIM DOMAIN KINASE 1"/>
    <property type="match status" value="1"/>
</dbReference>
<dbReference type="eggNOG" id="ENOG502RYA2">
    <property type="taxonomic scope" value="Eukaryota"/>
</dbReference>
<evidence type="ECO:0000256" key="3">
    <source>
        <dbReference type="ARBA" id="ARBA00022741"/>
    </source>
</evidence>
<sequence length="381" mass="42270">MWTVFEYIPGGDLTRALATLSWSQRAQVALDIASALAYLHDNDIVHRDVKCANILLHEDCRARLCDFGFARRLDDDATSLAGEPPCGPRRKRCMTVCGTDVYMAPELYFDEPFDERVDVFSFGVVLIELITRQMVHCDGYLRRTPANHFAIDIDEFRSHVPRTCPASLVCLAEMCVAVDSDMRPTALEIVEWLQDLKAELDDGSSDCDTVCTDDDDDGSCITPPTTDASFVAFEGTLWTKEAGHFRDEWQSSFVSVCNGQVTVTTKDKTTVAALTTWASVAMSPDAPNQLVLRMHVADGSGDMDVWVCQASTALEAQLWRAKLDHAIKTAKAAQSQNFDNSRHSIVVVDEVYTWLSNVGLSCYFATFKAKGFASLAFLREV</sequence>
<dbReference type="InterPro" id="IPR008271">
    <property type="entry name" value="Ser/Thr_kinase_AS"/>
</dbReference>
<keyword evidence="4 7" id="KW-0418">Kinase</keyword>
<dbReference type="GO" id="GO:0004674">
    <property type="term" value="F:protein serine/threonine kinase activity"/>
    <property type="evidence" value="ECO:0007669"/>
    <property type="project" value="UniProtKB-KW"/>
</dbReference>
<dbReference type="OrthoDB" id="4062651at2759"/>
<dbReference type="GO" id="GO:0005524">
    <property type="term" value="F:ATP binding"/>
    <property type="evidence" value="ECO:0007669"/>
    <property type="project" value="UniProtKB-KW"/>
</dbReference>
<keyword evidence="2" id="KW-0808">Transferase</keyword>
<dbReference type="PANTHER" id="PTHR46485:SF5">
    <property type="entry name" value="CENTER DIVIDER, ISOFORM A"/>
    <property type="match status" value="1"/>
</dbReference>
<dbReference type="InterPro" id="IPR011009">
    <property type="entry name" value="Kinase-like_dom_sf"/>
</dbReference>
<organism evidence="7">
    <name type="scientific">Aphanomyces invadans</name>
    <dbReference type="NCBI Taxonomy" id="157072"/>
    <lineage>
        <taxon>Eukaryota</taxon>
        <taxon>Sar</taxon>
        <taxon>Stramenopiles</taxon>
        <taxon>Oomycota</taxon>
        <taxon>Saprolegniomycetes</taxon>
        <taxon>Saprolegniales</taxon>
        <taxon>Verrucalvaceae</taxon>
        <taxon>Aphanomyces</taxon>
    </lineage>
</organism>
<dbReference type="RefSeq" id="XP_008862728.1">
    <property type="nucleotide sequence ID" value="XM_008864506.1"/>
</dbReference>
<dbReference type="EMBL" id="KI913953">
    <property type="protein sequence ID" value="ETW08923.1"/>
    <property type="molecule type" value="Genomic_DNA"/>
</dbReference>
<name>A0A024UTI2_9STRA</name>
<dbReference type="VEuPathDB" id="FungiDB:H310_01407"/>
<dbReference type="STRING" id="157072.A0A024UTI2"/>
<dbReference type="PROSITE" id="PS00108">
    <property type="entry name" value="PROTEIN_KINASE_ST"/>
    <property type="match status" value="1"/>
</dbReference>
<evidence type="ECO:0000313" key="7">
    <source>
        <dbReference type="EMBL" id="ETW08923.1"/>
    </source>
</evidence>
<evidence type="ECO:0000256" key="1">
    <source>
        <dbReference type="ARBA" id="ARBA00022527"/>
    </source>
</evidence>
<dbReference type="InterPro" id="IPR000719">
    <property type="entry name" value="Prot_kinase_dom"/>
</dbReference>
<dbReference type="Gene3D" id="1.10.510.10">
    <property type="entry name" value="Transferase(Phosphotransferase) domain 1"/>
    <property type="match status" value="1"/>
</dbReference>
<keyword evidence="1" id="KW-0723">Serine/threonine-protein kinase</keyword>